<evidence type="ECO:0000313" key="2">
    <source>
        <dbReference type="Proteomes" id="UP000821853"/>
    </source>
</evidence>
<dbReference type="AlphaFoldDB" id="A0A9J6FZC7"/>
<evidence type="ECO:0000313" key="1">
    <source>
        <dbReference type="EMBL" id="KAH9367848.1"/>
    </source>
</evidence>
<comment type="caution">
    <text evidence="1">The sequence shown here is derived from an EMBL/GenBank/DDBJ whole genome shotgun (WGS) entry which is preliminary data.</text>
</comment>
<dbReference type="Gene3D" id="3.40.390.10">
    <property type="entry name" value="Collagenase (Catalytic Domain)"/>
    <property type="match status" value="1"/>
</dbReference>
<dbReference type="GO" id="GO:0008237">
    <property type="term" value="F:metallopeptidase activity"/>
    <property type="evidence" value="ECO:0007669"/>
    <property type="project" value="InterPro"/>
</dbReference>
<dbReference type="SUPFAM" id="SSF55486">
    <property type="entry name" value="Metalloproteases ('zincins'), catalytic domain"/>
    <property type="match status" value="1"/>
</dbReference>
<proteinExistence type="predicted"/>
<dbReference type="Proteomes" id="UP000821853">
    <property type="component" value="Chromosome 2"/>
</dbReference>
<reference evidence="1 2" key="1">
    <citation type="journal article" date="2020" name="Cell">
        <title>Large-Scale Comparative Analyses of Tick Genomes Elucidate Their Genetic Diversity and Vector Capacities.</title>
        <authorList>
            <consortium name="Tick Genome and Microbiome Consortium (TIGMIC)"/>
            <person name="Jia N."/>
            <person name="Wang J."/>
            <person name="Shi W."/>
            <person name="Du L."/>
            <person name="Sun Y."/>
            <person name="Zhan W."/>
            <person name="Jiang J.F."/>
            <person name="Wang Q."/>
            <person name="Zhang B."/>
            <person name="Ji P."/>
            <person name="Bell-Sakyi L."/>
            <person name="Cui X.M."/>
            <person name="Yuan T.T."/>
            <person name="Jiang B.G."/>
            <person name="Yang W.F."/>
            <person name="Lam T.T."/>
            <person name="Chang Q.C."/>
            <person name="Ding S.J."/>
            <person name="Wang X.J."/>
            <person name="Zhu J.G."/>
            <person name="Ruan X.D."/>
            <person name="Zhao L."/>
            <person name="Wei J.T."/>
            <person name="Ye R.Z."/>
            <person name="Que T.C."/>
            <person name="Du C.H."/>
            <person name="Zhou Y.H."/>
            <person name="Cheng J.X."/>
            <person name="Dai P.F."/>
            <person name="Guo W.B."/>
            <person name="Han X.H."/>
            <person name="Huang E.J."/>
            <person name="Li L.F."/>
            <person name="Wei W."/>
            <person name="Gao Y.C."/>
            <person name="Liu J.Z."/>
            <person name="Shao H.Z."/>
            <person name="Wang X."/>
            <person name="Wang C.C."/>
            <person name="Yang T.C."/>
            <person name="Huo Q.B."/>
            <person name="Li W."/>
            <person name="Chen H.Y."/>
            <person name="Chen S.E."/>
            <person name="Zhou L.G."/>
            <person name="Ni X.B."/>
            <person name="Tian J.H."/>
            <person name="Sheng Y."/>
            <person name="Liu T."/>
            <person name="Pan Y.S."/>
            <person name="Xia L.Y."/>
            <person name="Li J."/>
            <person name="Zhao F."/>
            <person name="Cao W.C."/>
        </authorList>
    </citation>
    <scope>NUCLEOTIDE SEQUENCE [LARGE SCALE GENOMIC DNA]</scope>
    <source>
        <strain evidence="1">HaeL-2018</strain>
    </source>
</reference>
<dbReference type="InterPro" id="IPR024079">
    <property type="entry name" value="MetalloPept_cat_dom_sf"/>
</dbReference>
<dbReference type="OrthoDB" id="10572456at2759"/>
<sequence length="195" mass="21451">MPRDDHGIVEAVRDVLEATKSRHHIPSLSFPNASELLPLPESGRHSTANFLSSWLALTEARAMARRSSAEPPLLKPHAWLFPFFHEELPAAVNFAGLGGEAARRLLPEHKSGAEESTRDREAVLVALSALRMKAPGPATVERLFFVASCLLLCVGSEGSPERTQPARRRCNGAVMPLPAFRHAFKCPRQGRYQTN</sequence>
<keyword evidence="2" id="KW-1185">Reference proteome</keyword>
<gene>
    <name evidence="1" type="ORF">HPB48_003107</name>
</gene>
<organism evidence="1 2">
    <name type="scientific">Haemaphysalis longicornis</name>
    <name type="common">Bush tick</name>
    <dbReference type="NCBI Taxonomy" id="44386"/>
    <lineage>
        <taxon>Eukaryota</taxon>
        <taxon>Metazoa</taxon>
        <taxon>Ecdysozoa</taxon>
        <taxon>Arthropoda</taxon>
        <taxon>Chelicerata</taxon>
        <taxon>Arachnida</taxon>
        <taxon>Acari</taxon>
        <taxon>Parasitiformes</taxon>
        <taxon>Ixodida</taxon>
        <taxon>Ixodoidea</taxon>
        <taxon>Ixodidae</taxon>
        <taxon>Haemaphysalinae</taxon>
        <taxon>Haemaphysalis</taxon>
    </lineage>
</organism>
<protein>
    <submittedName>
        <fullName evidence="1">Uncharacterized protein</fullName>
    </submittedName>
</protein>
<dbReference type="EMBL" id="JABSTR010000004">
    <property type="protein sequence ID" value="KAH9367848.1"/>
    <property type="molecule type" value="Genomic_DNA"/>
</dbReference>
<name>A0A9J6FZC7_HAELO</name>
<dbReference type="VEuPathDB" id="VectorBase:HLOH_062487"/>
<accession>A0A9J6FZC7</accession>